<evidence type="ECO:0000313" key="2">
    <source>
        <dbReference type="Proteomes" id="UP000316598"/>
    </source>
</evidence>
<gene>
    <name evidence="1" type="ORF">Pla22_16740</name>
</gene>
<sequence length="54" mass="6088">MHPSEPIAGKDTRGVYELISPAHNVENACKHSDKSVLRSFTRERLVSRQIQQAV</sequence>
<keyword evidence="2" id="KW-1185">Reference proteome</keyword>
<accession>A0A5C5WUV9</accession>
<comment type="caution">
    <text evidence="1">The sequence shown here is derived from an EMBL/GenBank/DDBJ whole genome shotgun (WGS) entry which is preliminary data.</text>
</comment>
<dbReference type="AlphaFoldDB" id="A0A5C5WUV9"/>
<evidence type="ECO:0000313" key="1">
    <source>
        <dbReference type="EMBL" id="TWT54039.1"/>
    </source>
</evidence>
<reference evidence="1 2" key="1">
    <citation type="submission" date="2019-02" db="EMBL/GenBank/DDBJ databases">
        <title>Deep-cultivation of Planctomycetes and their phenomic and genomic characterization uncovers novel biology.</title>
        <authorList>
            <person name="Wiegand S."/>
            <person name="Jogler M."/>
            <person name="Boedeker C."/>
            <person name="Pinto D."/>
            <person name="Vollmers J."/>
            <person name="Rivas-Marin E."/>
            <person name="Kohn T."/>
            <person name="Peeters S.H."/>
            <person name="Heuer A."/>
            <person name="Rast P."/>
            <person name="Oberbeckmann S."/>
            <person name="Bunk B."/>
            <person name="Jeske O."/>
            <person name="Meyerdierks A."/>
            <person name="Storesund J.E."/>
            <person name="Kallscheuer N."/>
            <person name="Luecker S."/>
            <person name="Lage O.M."/>
            <person name="Pohl T."/>
            <person name="Merkel B.J."/>
            <person name="Hornburger P."/>
            <person name="Mueller R.-W."/>
            <person name="Bruemmer F."/>
            <person name="Labrenz M."/>
            <person name="Spormann A.M."/>
            <person name="Op Den Camp H."/>
            <person name="Overmann J."/>
            <person name="Amann R."/>
            <person name="Jetten M.S.M."/>
            <person name="Mascher T."/>
            <person name="Medema M.H."/>
            <person name="Devos D.P."/>
            <person name="Kaster A.-K."/>
            <person name="Ovreas L."/>
            <person name="Rohde M."/>
            <person name="Galperin M.Y."/>
            <person name="Jogler C."/>
        </authorList>
    </citation>
    <scope>NUCLEOTIDE SEQUENCE [LARGE SCALE GENOMIC DNA]</scope>
    <source>
        <strain evidence="1 2">Pla22</strain>
    </source>
</reference>
<protein>
    <submittedName>
        <fullName evidence="1">Uncharacterized protein</fullName>
    </submittedName>
</protein>
<dbReference type="EMBL" id="SJPI01000001">
    <property type="protein sequence ID" value="TWT54039.1"/>
    <property type="molecule type" value="Genomic_DNA"/>
</dbReference>
<organism evidence="1 2">
    <name type="scientific">Rubripirellula amarantea</name>
    <dbReference type="NCBI Taxonomy" id="2527999"/>
    <lineage>
        <taxon>Bacteria</taxon>
        <taxon>Pseudomonadati</taxon>
        <taxon>Planctomycetota</taxon>
        <taxon>Planctomycetia</taxon>
        <taxon>Pirellulales</taxon>
        <taxon>Pirellulaceae</taxon>
        <taxon>Rubripirellula</taxon>
    </lineage>
</organism>
<dbReference type="Proteomes" id="UP000316598">
    <property type="component" value="Unassembled WGS sequence"/>
</dbReference>
<proteinExistence type="predicted"/>
<name>A0A5C5WUV9_9BACT</name>